<dbReference type="EMBL" id="CP042906">
    <property type="protein sequence ID" value="QEX15967.1"/>
    <property type="molecule type" value="Genomic_DNA"/>
</dbReference>
<protein>
    <recommendedName>
        <fullName evidence="4">Zinc-finger protein</fullName>
    </recommendedName>
</protein>
<sequence>MTSPLIEPTPEPALSVPAGRWSHMAPISFGTALKRGLRRRCPRCGQGSLFKGYLSMADHCSNCELAFEPYRSDDVPAYFTILIVGHIVVPGLLAMEKTMHPAEWVQLAVWLPVTLFGTLALLPFIKGAVIGAIWRSKQDK</sequence>
<dbReference type="KEGG" id="htq:FRZ44_12570"/>
<proteinExistence type="predicted"/>
<keyword evidence="1" id="KW-0472">Membrane</keyword>
<evidence type="ECO:0000313" key="2">
    <source>
        <dbReference type="EMBL" id="QEX15967.1"/>
    </source>
</evidence>
<keyword evidence="1" id="KW-1133">Transmembrane helix</keyword>
<dbReference type="AlphaFoldDB" id="A0A5J6MFW3"/>
<gene>
    <name evidence="2" type="ORF">FRZ44_12570</name>
</gene>
<dbReference type="RefSeq" id="WP_151176376.1">
    <property type="nucleotide sequence ID" value="NZ_CP042906.1"/>
</dbReference>
<organism evidence="2 3">
    <name type="scientific">Hypericibacter terrae</name>
    <dbReference type="NCBI Taxonomy" id="2602015"/>
    <lineage>
        <taxon>Bacteria</taxon>
        <taxon>Pseudomonadati</taxon>
        <taxon>Pseudomonadota</taxon>
        <taxon>Alphaproteobacteria</taxon>
        <taxon>Rhodospirillales</taxon>
        <taxon>Dongiaceae</taxon>
        <taxon>Hypericibacter</taxon>
    </lineage>
</organism>
<keyword evidence="3" id="KW-1185">Reference proteome</keyword>
<evidence type="ECO:0000313" key="3">
    <source>
        <dbReference type="Proteomes" id="UP000326202"/>
    </source>
</evidence>
<evidence type="ECO:0008006" key="4">
    <source>
        <dbReference type="Google" id="ProtNLM"/>
    </source>
</evidence>
<evidence type="ECO:0000256" key="1">
    <source>
        <dbReference type="SAM" id="Phobius"/>
    </source>
</evidence>
<feature type="transmembrane region" description="Helical" evidence="1">
    <location>
        <begin position="107"/>
        <end position="134"/>
    </location>
</feature>
<name>A0A5J6MFW3_9PROT</name>
<dbReference type="OrthoDB" id="9799456at2"/>
<reference evidence="2 3" key="1">
    <citation type="submission" date="2019-08" db="EMBL/GenBank/DDBJ databases">
        <title>Hyperibacter terrae gen. nov., sp. nov. and Hyperibacter viscosus sp. nov., two new members in the family Rhodospirillaceae isolated from the rhizosphere of Hypericum perforatum.</title>
        <authorList>
            <person name="Noviana Z."/>
        </authorList>
    </citation>
    <scope>NUCLEOTIDE SEQUENCE [LARGE SCALE GENOMIC DNA]</scope>
    <source>
        <strain evidence="2 3">R5913</strain>
    </source>
</reference>
<feature type="transmembrane region" description="Helical" evidence="1">
    <location>
        <begin position="75"/>
        <end position="95"/>
    </location>
</feature>
<keyword evidence="1" id="KW-0812">Transmembrane</keyword>
<dbReference type="Proteomes" id="UP000326202">
    <property type="component" value="Chromosome"/>
</dbReference>
<accession>A0A5J6MFW3</accession>
<dbReference type="Pfam" id="PF06170">
    <property type="entry name" value="DUF983"/>
    <property type="match status" value="1"/>
</dbReference>
<dbReference type="InterPro" id="IPR009325">
    <property type="entry name" value="DUF983"/>
</dbReference>